<dbReference type="AlphaFoldDB" id="A0A812QNP3"/>
<sequence>MAQTLVESQAVFKERALRVGLPDSARDRLIAQGVDTLAKLAFASGNPGEAPTEATLKQLVEEQGKPAPSVGTIAAVRHLVFEAQTVLVSQTKAMTETREEVKELAPAERRARVRDQATRLKGIPMTGQSECAHASYDLVMKMMTDNCIHYLPPSKFITREAEPRHDKPQKELDVQGSSIIVKPKELDHSCDTSTALSLHHALQRRSLALDVVGATDYFKVQAFSDFLMSHLREPAMQGFKRTTVQQVLAADRAAWVRLSELTPDGIRTDGAGNLPLDALWARLENDPKVVFHLLPQASSGHVASGATKRSADHASLDQDPGSQKPGKKPRKGKGKGKGQPPKEPANVPDELKGEQLPPPARSDEFPNGLPSLQGVLKERFLKANLLYERTGAIFAECIRLNKLVSVENPANSYFWKTLGWVSHTQGLAFQEVVFHNCQHGGQRAKATRVAHNIDLFSELHLMCPGESQGHQHLPWSRSGKAFATSEEKVYPWTLCLHTSGNAATFLRNPSSAPCAYDPADQDISSENVPPRLGCSDLSSATKSMMSALVTGSWGLLARMWDANASALRRSLI</sequence>
<accession>A0A812QNP3</accession>
<keyword evidence="3" id="KW-1185">Reference proteome</keyword>
<protein>
    <submittedName>
        <fullName evidence="2">Uncharacterized protein</fullName>
    </submittedName>
</protein>
<dbReference type="Proteomes" id="UP000649617">
    <property type="component" value="Unassembled WGS sequence"/>
</dbReference>
<feature type="region of interest" description="Disordered" evidence="1">
    <location>
        <begin position="302"/>
        <end position="369"/>
    </location>
</feature>
<dbReference type="EMBL" id="CAJNIZ010017258">
    <property type="protein sequence ID" value="CAE7395822.1"/>
    <property type="molecule type" value="Genomic_DNA"/>
</dbReference>
<name>A0A812QNP3_SYMPI</name>
<evidence type="ECO:0000313" key="3">
    <source>
        <dbReference type="Proteomes" id="UP000649617"/>
    </source>
</evidence>
<dbReference type="OrthoDB" id="418562at2759"/>
<proteinExistence type="predicted"/>
<gene>
    <name evidence="2" type="ORF">SPIL2461_LOCUS9739</name>
</gene>
<feature type="compositionally biased region" description="Basic residues" evidence="1">
    <location>
        <begin position="325"/>
        <end position="336"/>
    </location>
</feature>
<evidence type="ECO:0000313" key="2">
    <source>
        <dbReference type="EMBL" id="CAE7395822.1"/>
    </source>
</evidence>
<comment type="caution">
    <text evidence="2">The sequence shown here is derived from an EMBL/GenBank/DDBJ whole genome shotgun (WGS) entry which is preliminary data.</text>
</comment>
<evidence type="ECO:0000256" key="1">
    <source>
        <dbReference type="SAM" id="MobiDB-lite"/>
    </source>
</evidence>
<organism evidence="2 3">
    <name type="scientific">Symbiodinium pilosum</name>
    <name type="common">Dinoflagellate</name>
    <dbReference type="NCBI Taxonomy" id="2952"/>
    <lineage>
        <taxon>Eukaryota</taxon>
        <taxon>Sar</taxon>
        <taxon>Alveolata</taxon>
        <taxon>Dinophyceae</taxon>
        <taxon>Suessiales</taxon>
        <taxon>Symbiodiniaceae</taxon>
        <taxon>Symbiodinium</taxon>
    </lineage>
</organism>
<reference evidence="2" key="1">
    <citation type="submission" date="2021-02" db="EMBL/GenBank/DDBJ databases">
        <authorList>
            <person name="Dougan E. K."/>
            <person name="Rhodes N."/>
            <person name="Thang M."/>
            <person name="Chan C."/>
        </authorList>
    </citation>
    <scope>NUCLEOTIDE SEQUENCE</scope>
</reference>